<dbReference type="Pfam" id="PF12102">
    <property type="entry name" value="MrcB_N"/>
    <property type="match status" value="1"/>
</dbReference>
<sequence length="356" mass="39853">MLQLQPVWSQENTVEMQERGKLVRDGITRWLRARVERLDAELPEPIGDLRVEARDGTGRKSEIPWARVYSHSRSPSATKGWYLVYLFNAQGDGAYLNLGKGATRWENDELHPLPHDELRRSTAAARERLRDLLDLRPDLVTEISLDARRSQLGPAYEAGTVAGFHYPIGEVPDEDVLERDLGFLLGVLAELHHRDGRAPEVVEAERAAEVVAGRRRAGQGFLRSAAERKAVEGRAVLLAAEHLEGLGYEVEDVGAVRSYDLDARRGDERLFVEVKGTTQDWGADSRIVLTRNEVELNRREHRDSVLVVVSGISLDRATCTASGGEVRVARPWRIDEERLTPVSYQYVVGGDVVPVD</sequence>
<accession>A0A290ZDU1</accession>
<dbReference type="KEGG" id="apre:CNX65_30945"/>
<gene>
    <name evidence="3" type="ORF">CNX65_30945</name>
</gene>
<feature type="domain" description="Type IV methyl-directed restriction enzyme EcoKMcrB subunit DNA-binding" evidence="1">
    <location>
        <begin position="9"/>
        <end position="192"/>
    </location>
</feature>
<organism evidence="3 4">
    <name type="scientific">Actinosynnema pretiosum</name>
    <dbReference type="NCBI Taxonomy" id="42197"/>
    <lineage>
        <taxon>Bacteria</taxon>
        <taxon>Bacillati</taxon>
        <taxon>Actinomycetota</taxon>
        <taxon>Actinomycetes</taxon>
        <taxon>Pseudonocardiales</taxon>
        <taxon>Pseudonocardiaceae</taxon>
        <taxon>Actinosynnema</taxon>
    </lineage>
</organism>
<dbReference type="AlphaFoldDB" id="A0A290ZDU1"/>
<dbReference type="Gene3D" id="3.30.920.90">
    <property type="match status" value="1"/>
</dbReference>
<feature type="domain" description="Protein NO VEIN C-terminal" evidence="2">
    <location>
        <begin position="237"/>
        <end position="312"/>
    </location>
</feature>
<evidence type="ECO:0000313" key="4">
    <source>
        <dbReference type="Proteomes" id="UP000218505"/>
    </source>
</evidence>
<dbReference type="Pfam" id="PF13020">
    <property type="entry name" value="NOV_C"/>
    <property type="match status" value="1"/>
</dbReference>
<keyword evidence="4" id="KW-1185">Reference proteome</keyword>
<evidence type="ECO:0000259" key="2">
    <source>
        <dbReference type="Pfam" id="PF13020"/>
    </source>
</evidence>
<protein>
    <submittedName>
        <fullName evidence="3">Uncharacterized protein</fullName>
    </submittedName>
</protein>
<dbReference type="EMBL" id="CP023445">
    <property type="protein sequence ID" value="ATE57167.1"/>
    <property type="molecule type" value="Genomic_DNA"/>
</dbReference>
<name>A0A290ZDU1_9PSEU</name>
<evidence type="ECO:0000313" key="3">
    <source>
        <dbReference type="EMBL" id="ATE57167.1"/>
    </source>
</evidence>
<dbReference type="Proteomes" id="UP000218505">
    <property type="component" value="Chromosome"/>
</dbReference>
<dbReference type="InterPro" id="IPR024975">
    <property type="entry name" value="NOV_C"/>
</dbReference>
<proteinExistence type="predicted"/>
<reference evidence="3" key="1">
    <citation type="submission" date="2017-09" db="EMBL/GenBank/DDBJ databases">
        <title>Complete Genome Sequence of ansamitocin-producing Bacterium Actinosynnema pretiosum X47.</title>
        <authorList>
            <person name="Cao G."/>
            <person name="Zong G."/>
            <person name="Zhong C."/>
            <person name="Fu J."/>
        </authorList>
    </citation>
    <scope>NUCLEOTIDE SEQUENCE [LARGE SCALE GENOMIC DNA]</scope>
    <source>
        <strain evidence="3">X47</strain>
    </source>
</reference>
<dbReference type="InterPro" id="IPR021961">
    <property type="entry name" value="McrB_DNA-bd"/>
</dbReference>
<evidence type="ECO:0000259" key="1">
    <source>
        <dbReference type="Pfam" id="PF12102"/>
    </source>
</evidence>